<dbReference type="InterPro" id="IPR050858">
    <property type="entry name" value="Mal-CoA-ACP_Trans/PKS_FabD"/>
</dbReference>
<evidence type="ECO:0000256" key="5">
    <source>
        <dbReference type="ARBA" id="ARBA00048462"/>
    </source>
</evidence>
<proteinExistence type="inferred from homology"/>
<protein>
    <recommendedName>
        <fullName evidence="2">[acyl-carrier-protein] S-malonyltransferase</fullName>
        <ecNumber evidence="2">2.3.1.39</ecNumber>
    </recommendedName>
</protein>
<dbReference type="UniPathway" id="UPA00094"/>
<dbReference type="PANTHER" id="PTHR42681:SF1">
    <property type="entry name" value="MALONYL-COA-ACYL CARRIER PROTEIN TRANSACYLASE, MITOCHONDRIAL"/>
    <property type="match status" value="1"/>
</dbReference>
<evidence type="ECO:0000256" key="1">
    <source>
        <dbReference type="ARBA" id="ARBA00008217"/>
    </source>
</evidence>
<organism evidence="6">
    <name type="scientific">Magallana gigas</name>
    <name type="common">Pacific oyster</name>
    <name type="synonym">Crassostrea gigas</name>
    <dbReference type="NCBI Taxonomy" id="29159"/>
    <lineage>
        <taxon>Eukaryota</taxon>
        <taxon>Metazoa</taxon>
        <taxon>Spiralia</taxon>
        <taxon>Lophotrochozoa</taxon>
        <taxon>Mollusca</taxon>
        <taxon>Bivalvia</taxon>
        <taxon>Autobranchia</taxon>
        <taxon>Pteriomorphia</taxon>
        <taxon>Ostreida</taxon>
        <taxon>Ostreoidea</taxon>
        <taxon>Ostreidae</taxon>
        <taxon>Magallana</taxon>
    </lineage>
</organism>
<dbReference type="SUPFAM" id="SSF52151">
    <property type="entry name" value="FabD/lysophospholipase-like"/>
    <property type="match status" value="1"/>
</dbReference>
<dbReference type="InterPro" id="IPR016035">
    <property type="entry name" value="Acyl_Trfase/lysoPLipase"/>
</dbReference>
<comment type="catalytic activity">
    <reaction evidence="5">
        <text>holo-[ACP] + malonyl-CoA = malonyl-[ACP] + CoA</text>
        <dbReference type="Rhea" id="RHEA:41792"/>
        <dbReference type="Rhea" id="RHEA-COMP:9623"/>
        <dbReference type="Rhea" id="RHEA-COMP:9685"/>
        <dbReference type="ChEBI" id="CHEBI:57287"/>
        <dbReference type="ChEBI" id="CHEBI:57384"/>
        <dbReference type="ChEBI" id="CHEBI:64479"/>
        <dbReference type="ChEBI" id="CHEBI:78449"/>
        <dbReference type="EC" id="2.3.1.39"/>
    </reaction>
</comment>
<dbReference type="HOGENOM" id="CLU_030558_1_3_1"/>
<accession>K1PEF6</accession>
<evidence type="ECO:0000256" key="2">
    <source>
        <dbReference type="ARBA" id="ARBA00013258"/>
    </source>
</evidence>
<dbReference type="SUPFAM" id="SSF55048">
    <property type="entry name" value="Probable ACP-binding domain of malonyl-CoA ACP transacylase"/>
    <property type="match status" value="1"/>
</dbReference>
<dbReference type="InterPro" id="IPR001227">
    <property type="entry name" value="Ac_transferase_dom_sf"/>
</dbReference>
<reference evidence="6" key="1">
    <citation type="journal article" date="2012" name="Nature">
        <title>The oyster genome reveals stress adaptation and complexity of shell formation.</title>
        <authorList>
            <person name="Zhang G."/>
            <person name="Fang X."/>
            <person name="Guo X."/>
            <person name="Li L."/>
            <person name="Luo R."/>
            <person name="Xu F."/>
            <person name="Yang P."/>
            <person name="Zhang L."/>
            <person name="Wang X."/>
            <person name="Qi H."/>
            <person name="Xiong Z."/>
            <person name="Que H."/>
            <person name="Xie Y."/>
            <person name="Holland P.W."/>
            <person name="Paps J."/>
            <person name="Zhu Y."/>
            <person name="Wu F."/>
            <person name="Chen Y."/>
            <person name="Wang J."/>
            <person name="Peng C."/>
            <person name="Meng J."/>
            <person name="Yang L."/>
            <person name="Liu J."/>
            <person name="Wen B."/>
            <person name="Zhang N."/>
            <person name="Huang Z."/>
            <person name="Zhu Q."/>
            <person name="Feng Y."/>
            <person name="Mount A."/>
            <person name="Hedgecock D."/>
            <person name="Xu Z."/>
            <person name="Liu Y."/>
            <person name="Domazet-Loso T."/>
            <person name="Du Y."/>
            <person name="Sun X."/>
            <person name="Zhang S."/>
            <person name="Liu B."/>
            <person name="Cheng P."/>
            <person name="Jiang X."/>
            <person name="Li J."/>
            <person name="Fan D."/>
            <person name="Wang W."/>
            <person name="Fu W."/>
            <person name="Wang T."/>
            <person name="Wang B."/>
            <person name="Zhang J."/>
            <person name="Peng Z."/>
            <person name="Li Y."/>
            <person name="Li N."/>
            <person name="Wang J."/>
            <person name="Chen M."/>
            <person name="He Y."/>
            <person name="Tan F."/>
            <person name="Song X."/>
            <person name="Zheng Q."/>
            <person name="Huang R."/>
            <person name="Yang H."/>
            <person name="Du X."/>
            <person name="Chen L."/>
            <person name="Yang M."/>
            <person name="Gaffney P.M."/>
            <person name="Wang S."/>
            <person name="Luo L."/>
            <person name="She Z."/>
            <person name="Ming Y."/>
            <person name="Huang W."/>
            <person name="Zhang S."/>
            <person name="Huang B."/>
            <person name="Zhang Y."/>
            <person name="Qu T."/>
            <person name="Ni P."/>
            <person name="Miao G."/>
            <person name="Wang J."/>
            <person name="Wang Q."/>
            <person name="Steinberg C.E."/>
            <person name="Wang H."/>
            <person name="Li N."/>
            <person name="Qian L."/>
            <person name="Zhang G."/>
            <person name="Li Y."/>
            <person name="Yang H."/>
            <person name="Liu X."/>
            <person name="Wang J."/>
            <person name="Yin Y."/>
            <person name="Wang J."/>
        </authorList>
    </citation>
    <scope>NUCLEOTIDE SEQUENCE [LARGE SCALE GENOMIC DNA]</scope>
    <source>
        <strain evidence="6">05x7-T-G4-1.051#20</strain>
    </source>
</reference>
<dbReference type="InterPro" id="IPR016036">
    <property type="entry name" value="Malonyl_transacylase_ACP-bd"/>
</dbReference>
<name>K1PEF6_MAGGI</name>
<dbReference type="FunFam" id="3.30.70.250:FF:000001">
    <property type="entry name" value="Malonyl CoA-acyl carrier protein transacylase"/>
    <property type="match status" value="1"/>
</dbReference>
<gene>
    <name evidence="6" type="ORF">CGI_10002078</name>
</gene>
<dbReference type="EC" id="2.3.1.39" evidence="2"/>
<sequence length="274" mass="30209">MGEELFPRYKQQTTRASEIAGFDMEQLCLSEEKSSDLSKTIYTQPCLYWVSLFQYKMLLEKNQLPAKGECVFAGHSLGEYVALCVAGAFDWETGLEIVAKRATFMNEAAKSKEGSMVAVLGLPYEKIKEITDATDGVEIANHNSLIQTVLSGSKPSLEKIATELKQKGAKRVVPLAVSGAFHSSFMDEAAKKFSAFLETIELKPLSEVVYSNTSADVFPSDPLEIKKTIVRQINHSVLWQPLVAKMAADHQLKVEDFHEVGPGNVLTGLIARCL</sequence>
<dbReference type="SMART" id="SM00827">
    <property type="entry name" value="PKS_AT"/>
    <property type="match status" value="1"/>
</dbReference>
<dbReference type="GO" id="GO:0006633">
    <property type="term" value="P:fatty acid biosynthetic process"/>
    <property type="evidence" value="ECO:0007669"/>
    <property type="project" value="UniProtKB-UniPathway"/>
</dbReference>
<keyword evidence="3" id="KW-0808">Transferase</keyword>
<evidence type="ECO:0000313" key="6">
    <source>
        <dbReference type="EMBL" id="EKC17174.1"/>
    </source>
</evidence>
<dbReference type="Pfam" id="PF00698">
    <property type="entry name" value="Acyl_transf_1"/>
    <property type="match status" value="1"/>
</dbReference>
<dbReference type="PANTHER" id="PTHR42681">
    <property type="entry name" value="MALONYL-COA-ACYL CARRIER PROTEIN TRANSACYLASE, MITOCHONDRIAL"/>
    <property type="match status" value="1"/>
</dbReference>
<dbReference type="InterPro" id="IPR014043">
    <property type="entry name" value="Acyl_transferase_dom"/>
</dbReference>
<dbReference type="InterPro" id="IPR024925">
    <property type="entry name" value="Malonyl_CoA-ACP_transAc"/>
</dbReference>
<dbReference type="AlphaFoldDB" id="K1PEF6"/>
<dbReference type="GO" id="GO:0005829">
    <property type="term" value="C:cytosol"/>
    <property type="evidence" value="ECO:0007669"/>
    <property type="project" value="TreeGrafter"/>
</dbReference>
<dbReference type="Gene3D" id="3.30.70.250">
    <property type="entry name" value="Malonyl-CoA ACP transacylase, ACP-binding"/>
    <property type="match status" value="1"/>
</dbReference>
<dbReference type="EMBL" id="JH823193">
    <property type="protein sequence ID" value="EKC17174.1"/>
    <property type="molecule type" value="Genomic_DNA"/>
</dbReference>
<keyword evidence="4" id="KW-0012">Acyltransferase</keyword>
<dbReference type="PIRSF" id="PIRSF000446">
    <property type="entry name" value="Mct"/>
    <property type="match status" value="1"/>
</dbReference>
<evidence type="ECO:0000256" key="3">
    <source>
        <dbReference type="ARBA" id="ARBA00022679"/>
    </source>
</evidence>
<evidence type="ECO:0000256" key="4">
    <source>
        <dbReference type="ARBA" id="ARBA00023315"/>
    </source>
</evidence>
<dbReference type="Gene3D" id="3.40.366.10">
    <property type="entry name" value="Malonyl-Coenzyme A Acyl Carrier Protein, domain 2"/>
    <property type="match status" value="1"/>
</dbReference>
<dbReference type="InParanoid" id="K1PEF6"/>
<comment type="similarity">
    <text evidence="1">Belongs to the FabD family.</text>
</comment>
<dbReference type="GO" id="GO:0004314">
    <property type="term" value="F:[acyl-carrier-protein] S-malonyltransferase activity"/>
    <property type="evidence" value="ECO:0007669"/>
    <property type="project" value="UniProtKB-EC"/>
</dbReference>